<comment type="caution">
    <text evidence="2">The sequence shown here is derived from an EMBL/GenBank/DDBJ whole genome shotgun (WGS) entry which is preliminary data.</text>
</comment>
<sequence length="134" mass="14425">MALLLLLSTNCLSSWKVDMCQNHDAAEIPSQPWRKMTFPPMRPRRNCNAIDEDGRAWYDDSNLAMFIRLSTRVAPMAGVTALASLSYVRAHNDGLSHGLSDGLGSNPAAPVPRVTALAMAGVTALARVTALTMA</sequence>
<feature type="chain" id="PRO_5016267912" evidence="1">
    <location>
        <begin position="20"/>
        <end position="134"/>
    </location>
</feature>
<organism evidence="2 3">
    <name type="scientific">Prunus yedoensis var. nudiflora</name>
    <dbReference type="NCBI Taxonomy" id="2094558"/>
    <lineage>
        <taxon>Eukaryota</taxon>
        <taxon>Viridiplantae</taxon>
        <taxon>Streptophyta</taxon>
        <taxon>Embryophyta</taxon>
        <taxon>Tracheophyta</taxon>
        <taxon>Spermatophyta</taxon>
        <taxon>Magnoliopsida</taxon>
        <taxon>eudicotyledons</taxon>
        <taxon>Gunneridae</taxon>
        <taxon>Pentapetalae</taxon>
        <taxon>rosids</taxon>
        <taxon>fabids</taxon>
        <taxon>Rosales</taxon>
        <taxon>Rosaceae</taxon>
        <taxon>Amygdaloideae</taxon>
        <taxon>Amygdaleae</taxon>
        <taxon>Prunus</taxon>
    </lineage>
</organism>
<proteinExistence type="predicted"/>
<evidence type="ECO:0000256" key="1">
    <source>
        <dbReference type="SAM" id="SignalP"/>
    </source>
</evidence>
<evidence type="ECO:0000313" key="3">
    <source>
        <dbReference type="Proteomes" id="UP000250321"/>
    </source>
</evidence>
<dbReference type="AlphaFoldDB" id="A0A314Y078"/>
<evidence type="ECO:0000313" key="2">
    <source>
        <dbReference type="EMBL" id="PQP98669.1"/>
    </source>
</evidence>
<dbReference type="Proteomes" id="UP000250321">
    <property type="component" value="Unassembled WGS sequence"/>
</dbReference>
<protein>
    <submittedName>
        <fullName evidence="2">Uncharacterized protein</fullName>
    </submittedName>
</protein>
<keyword evidence="1" id="KW-0732">Signal</keyword>
<dbReference type="EMBL" id="PJQY01001874">
    <property type="protein sequence ID" value="PQP98669.1"/>
    <property type="molecule type" value="Genomic_DNA"/>
</dbReference>
<name>A0A314Y078_PRUYE</name>
<gene>
    <name evidence="2" type="ORF">Pyn_14080</name>
</gene>
<feature type="signal peptide" evidence="1">
    <location>
        <begin position="1"/>
        <end position="19"/>
    </location>
</feature>
<accession>A0A314Y078</accession>
<keyword evidence="3" id="KW-1185">Reference proteome</keyword>
<reference evidence="2 3" key="1">
    <citation type="submission" date="2018-02" db="EMBL/GenBank/DDBJ databases">
        <title>Draft genome of wild Prunus yedoensis var. nudiflora.</title>
        <authorList>
            <person name="Baek S."/>
            <person name="Kim J.-H."/>
            <person name="Choi K."/>
            <person name="Kim G.-B."/>
            <person name="Cho A."/>
            <person name="Jang H."/>
            <person name="Shin C.-H."/>
            <person name="Yu H.-J."/>
            <person name="Mun J.-H."/>
        </authorList>
    </citation>
    <scope>NUCLEOTIDE SEQUENCE [LARGE SCALE GENOMIC DNA]</scope>
    <source>
        <strain evidence="3">cv. Jeju island</strain>
        <tissue evidence="2">Leaf</tissue>
    </source>
</reference>